<keyword evidence="12" id="KW-1185">Reference proteome</keyword>
<keyword evidence="7" id="KW-0449">Lipoprotein</keyword>
<evidence type="ECO:0000313" key="12">
    <source>
        <dbReference type="Proteomes" id="UP001327560"/>
    </source>
</evidence>
<feature type="signal peptide" evidence="9">
    <location>
        <begin position="1"/>
        <end position="29"/>
    </location>
</feature>
<proteinExistence type="inferred from homology"/>
<dbReference type="GO" id="GO:0005886">
    <property type="term" value="C:plasma membrane"/>
    <property type="evidence" value="ECO:0007669"/>
    <property type="project" value="UniProtKB-SubCell"/>
</dbReference>
<dbReference type="PANTHER" id="PTHR33044">
    <property type="entry name" value="BIFUNCTIONAL INHIBITOR/LIPID-TRANSFER PROTEIN/SEED STORAGE 2S ALBUMIN SUPERFAMILY PROTEIN-RELATED"/>
    <property type="match status" value="1"/>
</dbReference>
<feature type="chain" id="PRO_5042829934" evidence="9">
    <location>
        <begin position="30"/>
        <end position="194"/>
    </location>
</feature>
<dbReference type="InterPro" id="IPR036312">
    <property type="entry name" value="Bifun_inhib/LTP/seed_sf"/>
</dbReference>
<evidence type="ECO:0000256" key="8">
    <source>
        <dbReference type="SAM" id="MobiDB-lite"/>
    </source>
</evidence>
<comment type="subcellular location">
    <subcellularLocation>
        <location evidence="1">Cell membrane</location>
        <topology evidence="1">Lipid-anchor</topology>
        <topology evidence="1">GPI-anchor</topology>
    </subcellularLocation>
</comment>
<dbReference type="InterPro" id="IPR016140">
    <property type="entry name" value="Bifunc_inhib/LTP/seed_store"/>
</dbReference>
<dbReference type="GO" id="GO:0098552">
    <property type="term" value="C:side of membrane"/>
    <property type="evidence" value="ECO:0007669"/>
    <property type="project" value="UniProtKB-KW"/>
</dbReference>
<sequence>MAAKSSSSAILAIVVVAAALAMQLHGGAGAEAPAPSAGGGLDCTQSFLNMSGCLSYVSVGSNDTAPDKDCCGELAGIFDSNPICLCELLDGGAERFGIAIDYDKALKLPSSCHVDSLPVSMCSEIGIPVPSPTMTSPSPSGMMISASPSPSASGPQKPGMTPESPPSGGSAAAAGFGAADLLAIAGLSIVIGIF</sequence>
<dbReference type="SMART" id="SM00499">
    <property type="entry name" value="AAI"/>
    <property type="match status" value="1"/>
</dbReference>
<keyword evidence="5" id="KW-1015">Disulfide bond</keyword>
<evidence type="ECO:0000259" key="10">
    <source>
        <dbReference type="SMART" id="SM00499"/>
    </source>
</evidence>
<dbReference type="Proteomes" id="UP001327560">
    <property type="component" value="Chromosome 8"/>
</dbReference>
<dbReference type="Gene3D" id="1.10.110.10">
    <property type="entry name" value="Plant lipid-transfer and hydrophobic proteins"/>
    <property type="match status" value="1"/>
</dbReference>
<feature type="domain" description="Bifunctional inhibitor/plant lipid transfer protein/seed storage helical" evidence="10">
    <location>
        <begin position="43"/>
        <end position="122"/>
    </location>
</feature>
<evidence type="ECO:0000256" key="9">
    <source>
        <dbReference type="SAM" id="SignalP"/>
    </source>
</evidence>
<protein>
    <submittedName>
        <fullName evidence="11">Xylogen-like protein 11</fullName>
    </submittedName>
</protein>
<evidence type="ECO:0000256" key="6">
    <source>
        <dbReference type="ARBA" id="ARBA00023180"/>
    </source>
</evidence>
<dbReference type="AlphaFoldDB" id="A0AAQ3KXW3"/>
<feature type="compositionally biased region" description="Low complexity" evidence="8">
    <location>
        <begin position="132"/>
        <end position="155"/>
    </location>
</feature>
<keyword evidence="6" id="KW-0325">Glycoprotein</keyword>
<dbReference type="Pfam" id="PF14368">
    <property type="entry name" value="LTP_2"/>
    <property type="match status" value="1"/>
</dbReference>
<evidence type="ECO:0000256" key="5">
    <source>
        <dbReference type="ARBA" id="ARBA00023157"/>
    </source>
</evidence>
<keyword evidence="3" id="KW-0336">GPI-anchor</keyword>
<reference evidence="11 12" key="1">
    <citation type="submission" date="2023-10" db="EMBL/GenBank/DDBJ databases">
        <title>Chromosome-scale genome assembly provides insights into flower coloration mechanisms of Canna indica.</title>
        <authorList>
            <person name="Li C."/>
        </authorList>
    </citation>
    <scope>NUCLEOTIDE SEQUENCE [LARGE SCALE GENOMIC DNA]</scope>
    <source>
        <tissue evidence="11">Flower</tissue>
    </source>
</reference>
<evidence type="ECO:0000313" key="11">
    <source>
        <dbReference type="EMBL" id="WOL17103.1"/>
    </source>
</evidence>
<keyword evidence="4 9" id="KW-0732">Signal</keyword>
<dbReference type="FunFam" id="1.10.110.10:FF:000001">
    <property type="entry name" value="Bifunctional inhibitor/lipid-transfer protein/seed storage 2S albumin superfamily protein"/>
    <property type="match status" value="1"/>
</dbReference>
<evidence type="ECO:0000256" key="3">
    <source>
        <dbReference type="ARBA" id="ARBA00022622"/>
    </source>
</evidence>
<dbReference type="EMBL" id="CP136897">
    <property type="protein sequence ID" value="WOL17103.1"/>
    <property type="molecule type" value="Genomic_DNA"/>
</dbReference>
<name>A0AAQ3KXW3_9LILI</name>
<evidence type="ECO:0000256" key="4">
    <source>
        <dbReference type="ARBA" id="ARBA00022729"/>
    </source>
</evidence>
<feature type="region of interest" description="Disordered" evidence="8">
    <location>
        <begin position="130"/>
        <end position="171"/>
    </location>
</feature>
<evidence type="ECO:0000256" key="1">
    <source>
        <dbReference type="ARBA" id="ARBA00004609"/>
    </source>
</evidence>
<dbReference type="CDD" id="cd00010">
    <property type="entry name" value="AAI_LTSS"/>
    <property type="match status" value="1"/>
</dbReference>
<comment type="similarity">
    <text evidence="2">Belongs to the plant LTP family.</text>
</comment>
<dbReference type="SUPFAM" id="SSF47699">
    <property type="entry name" value="Bifunctional inhibitor/lipid-transfer protein/seed storage 2S albumin"/>
    <property type="match status" value="1"/>
</dbReference>
<keyword evidence="3" id="KW-0472">Membrane</keyword>
<gene>
    <name evidence="11" type="ORF">Cni_G25892</name>
</gene>
<evidence type="ECO:0000256" key="7">
    <source>
        <dbReference type="ARBA" id="ARBA00023288"/>
    </source>
</evidence>
<evidence type="ECO:0000256" key="2">
    <source>
        <dbReference type="ARBA" id="ARBA00009748"/>
    </source>
</evidence>
<organism evidence="11 12">
    <name type="scientific">Canna indica</name>
    <name type="common">Indian-shot</name>
    <dbReference type="NCBI Taxonomy" id="4628"/>
    <lineage>
        <taxon>Eukaryota</taxon>
        <taxon>Viridiplantae</taxon>
        <taxon>Streptophyta</taxon>
        <taxon>Embryophyta</taxon>
        <taxon>Tracheophyta</taxon>
        <taxon>Spermatophyta</taxon>
        <taxon>Magnoliopsida</taxon>
        <taxon>Liliopsida</taxon>
        <taxon>Zingiberales</taxon>
        <taxon>Cannaceae</taxon>
        <taxon>Canna</taxon>
    </lineage>
</organism>
<dbReference type="InterPro" id="IPR043325">
    <property type="entry name" value="LTSS"/>
</dbReference>
<accession>A0AAQ3KXW3</accession>